<dbReference type="Proteomes" id="UP001595961">
    <property type="component" value="Unassembled WGS sequence"/>
</dbReference>
<comment type="caution">
    <text evidence="1">The sequence shown here is derived from an EMBL/GenBank/DDBJ whole genome shotgun (WGS) entry which is preliminary data.</text>
</comment>
<evidence type="ECO:0000313" key="1">
    <source>
        <dbReference type="EMBL" id="MFC4526422.1"/>
    </source>
</evidence>
<reference evidence="2" key="1">
    <citation type="journal article" date="2019" name="Int. J. Syst. Evol. Microbiol.">
        <title>The Global Catalogue of Microorganisms (GCM) 10K type strain sequencing project: providing services to taxonomists for standard genome sequencing and annotation.</title>
        <authorList>
            <consortium name="The Broad Institute Genomics Platform"/>
            <consortium name="The Broad Institute Genome Sequencing Center for Infectious Disease"/>
            <person name="Wu L."/>
            <person name="Ma J."/>
        </authorList>
    </citation>
    <scope>NUCLEOTIDE SEQUENCE [LARGE SCALE GENOMIC DNA]</scope>
    <source>
        <strain evidence="2">CCM 4481</strain>
    </source>
</reference>
<dbReference type="EMBL" id="JBHSGA010000013">
    <property type="protein sequence ID" value="MFC4526422.1"/>
    <property type="molecule type" value="Genomic_DNA"/>
</dbReference>
<organism evidence="1 2">
    <name type="scientific">Dyella halodurans</name>
    <dbReference type="NCBI Taxonomy" id="1920171"/>
    <lineage>
        <taxon>Bacteria</taxon>
        <taxon>Pseudomonadati</taxon>
        <taxon>Pseudomonadota</taxon>
        <taxon>Gammaproteobacteria</taxon>
        <taxon>Lysobacterales</taxon>
        <taxon>Rhodanobacteraceae</taxon>
        <taxon>Dyella</taxon>
    </lineage>
</organism>
<evidence type="ECO:0000313" key="2">
    <source>
        <dbReference type="Proteomes" id="UP001595961"/>
    </source>
</evidence>
<accession>A0ABV9C147</accession>
<dbReference type="RefSeq" id="WP_266151168.1">
    <property type="nucleotide sequence ID" value="NZ_CP064028.1"/>
</dbReference>
<sequence>MALVQVTLGDITFAGTEVPDRISFGGDQALTIHKLIGGQRVIDAMGQDDMPIEWSGLFLGPTAMDRALYLDTQRTLGQQLTLTWDRLRYLVVIRHFEACYDFATRISYRICCEVAENQVQPVTTVAPASIDDQMDGDMNAANGYGSLIGDGPLSAALGTLGTAISAVSTFANASQATINSVLQPIAAVQSRAQTLLSSAINTTQNVATVGGVLPNSPIAQSVASLNSQAVAFSSQPAISGLQSVMGRMTANLGSVSGNSTTVTVAGGNLYSIASQQYGDPTSWTAIAKANGLTDPVLSGVQSVVVPKQPDTAGGILGQ</sequence>
<keyword evidence="2" id="KW-1185">Reference proteome</keyword>
<protein>
    <submittedName>
        <fullName evidence="1">LysM peptidoglycan-binding domain-containing protein</fullName>
    </submittedName>
</protein>
<name>A0ABV9C147_9GAMM</name>
<proteinExistence type="predicted"/>
<gene>
    <name evidence="1" type="ORF">ACFO5W_07185</name>
</gene>